<dbReference type="InterPro" id="IPR000281">
    <property type="entry name" value="HTH_RpiR"/>
</dbReference>
<evidence type="ECO:0000259" key="5">
    <source>
        <dbReference type="PROSITE" id="PS51464"/>
    </source>
</evidence>
<evidence type="ECO:0000256" key="3">
    <source>
        <dbReference type="ARBA" id="ARBA00023163"/>
    </source>
</evidence>
<evidence type="ECO:0000313" key="7">
    <source>
        <dbReference type="Proteomes" id="UP000003806"/>
    </source>
</evidence>
<evidence type="ECO:0000313" key="6">
    <source>
        <dbReference type="EMBL" id="EHM12630.1"/>
    </source>
</evidence>
<dbReference type="AlphaFoldDB" id="H0UMF7"/>
<sequence>MVKILEELRRSFSTLSRSQKKIATYILENPTTVAFMTAQQLAEQSGTSEATVVRFARAVGLEGFPNLKSKLQSCVEDRLTAAERLESYRTIGKKANLVQNVISQDLDKETLPYINIEDSSIVALSKVICSAPQVYLIGLRSARALIEYLVAYLSWFLPNIVPLAGDSFTESLGLADKSSLVLGISFPRYTQLTIDCLSFAHDQGFLTASITDSEKSPLAKVSDYHLFVPCSHLAFIDSLVLPMCAINALLLQIVECLGGEAQERLLHLEALWKRAGTYH</sequence>
<dbReference type="HOGENOM" id="CLU_055769_1_1_0"/>
<dbReference type="Pfam" id="PF01380">
    <property type="entry name" value="SIS"/>
    <property type="match status" value="1"/>
</dbReference>
<dbReference type="Proteomes" id="UP000003806">
    <property type="component" value="Chromosome"/>
</dbReference>
<dbReference type="SUPFAM" id="SSF46689">
    <property type="entry name" value="Homeodomain-like"/>
    <property type="match status" value="1"/>
</dbReference>
<dbReference type="GO" id="GO:0003677">
    <property type="term" value="F:DNA binding"/>
    <property type="evidence" value="ECO:0007669"/>
    <property type="project" value="UniProtKB-KW"/>
</dbReference>
<feature type="domain" description="SIS" evidence="5">
    <location>
        <begin position="124"/>
        <end position="259"/>
    </location>
</feature>
<dbReference type="PROSITE" id="PS51071">
    <property type="entry name" value="HTH_RPIR"/>
    <property type="match status" value="1"/>
</dbReference>
<dbReference type="InterPro" id="IPR009057">
    <property type="entry name" value="Homeodomain-like_sf"/>
</dbReference>
<dbReference type="SUPFAM" id="SSF53697">
    <property type="entry name" value="SIS domain"/>
    <property type="match status" value="1"/>
</dbReference>
<dbReference type="STRING" id="885272.JonanDRAFT_0205"/>
<dbReference type="InterPro" id="IPR036388">
    <property type="entry name" value="WH-like_DNA-bd_sf"/>
</dbReference>
<evidence type="ECO:0000256" key="1">
    <source>
        <dbReference type="ARBA" id="ARBA00023015"/>
    </source>
</evidence>
<gene>
    <name evidence="6" type="ORF">JonanDRAFT_0205</name>
</gene>
<dbReference type="GO" id="GO:1901135">
    <property type="term" value="P:carbohydrate derivative metabolic process"/>
    <property type="evidence" value="ECO:0007669"/>
    <property type="project" value="InterPro"/>
</dbReference>
<dbReference type="InterPro" id="IPR047640">
    <property type="entry name" value="RpiR-like"/>
</dbReference>
<dbReference type="Gene3D" id="1.10.10.10">
    <property type="entry name" value="Winged helix-like DNA-binding domain superfamily/Winged helix DNA-binding domain"/>
    <property type="match status" value="1"/>
</dbReference>
<accession>H0UMF7</accession>
<dbReference type="GO" id="GO:0003700">
    <property type="term" value="F:DNA-binding transcription factor activity"/>
    <property type="evidence" value="ECO:0007669"/>
    <property type="project" value="InterPro"/>
</dbReference>
<dbReference type="Gene3D" id="3.40.50.10490">
    <property type="entry name" value="Glucose-6-phosphate isomerase like protein, domain 1"/>
    <property type="match status" value="1"/>
</dbReference>
<dbReference type="PANTHER" id="PTHR30514">
    <property type="entry name" value="GLUCOKINASE"/>
    <property type="match status" value="1"/>
</dbReference>
<dbReference type="InterPro" id="IPR001347">
    <property type="entry name" value="SIS_dom"/>
</dbReference>
<dbReference type="EMBL" id="CM001376">
    <property type="protein sequence ID" value="EHM12630.1"/>
    <property type="molecule type" value="Genomic_DNA"/>
</dbReference>
<name>H0UMF7_9BACT</name>
<protein>
    <submittedName>
        <fullName evidence="6">Transcriptional regulator</fullName>
    </submittedName>
</protein>
<keyword evidence="2" id="KW-0238">DNA-binding</keyword>
<proteinExistence type="predicted"/>
<dbReference type="InterPro" id="IPR046348">
    <property type="entry name" value="SIS_dom_sf"/>
</dbReference>
<keyword evidence="3" id="KW-0804">Transcription</keyword>
<dbReference type="GO" id="GO:0097367">
    <property type="term" value="F:carbohydrate derivative binding"/>
    <property type="evidence" value="ECO:0007669"/>
    <property type="project" value="InterPro"/>
</dbReference>
<keyword evidence="7" id="KW-1185">Reference proteome</keyword>
<dbReference type="PANTHER" id="PTHR30514:SF18">
    <property type="entry name" value="RPIR-FAMILY TRANSCRIPTIONAL REGULATOR"/>
    <property type="match status" value="1"/>
</dbReference>
<keyword evidence="1" id="KW-0805">Transcription regulation</keyword>
<dbReference type="CDD" id="cd05013">
    <property type="entry name" value="SIS_RpiR"/>
    <property type="match status" value="1"/>
</dbReference>
<feature type="domain" description="HTH rpiR-type" evidence="4">
    <location>
        <begin position="2"/>
        <end position="78"/>
    </location>
</feature>
<evidence type="ECO:0000256" key="2">
    <source>
        <dbReference type="ARBA" id="ARBA00023125"/>
    </source>
</evidence>
<dbReference type="RefSeq" id="WP_008522423.1">
    <property type="nucleotide sequence ID" value="NZ_CM001376.1"/>
</dbReference>
<dbReference type="InterPro" id="IPR035472">
    <property type="entry name" value="RpiR-like_SIS"/>
</dbReference>
<evidence type="ECO:0000259" key="4">
    <source>
        <dbReference type="PROSITE" id="PS51071"/>
    </source>
</evidence>
<dbReference type="Pfam" id="PF01418">
    <property type="entry name" value="HTH_6"/>
    <property type="match status" value="1"/>
</dbReference>
<organism evidence="6 7">
    <name type="scientific">Jonquetella anthropi DSM 22815</name>
    <dbReference type="NCBI Taxonomy" id="885272"/>
    <lineage>
        <taxon>Bacteria</taxon>
        <taxon>Thermotogati</taxon>
        <taxon>Synergistota</taxon>
        <taxon>Synergistia</taxon>
        <taxon>Synergistales</taxon>
        <taxon>Dethiosulfovibrionaceae</taxon>
        <taxon>Jonquetella</taxon>
    </lineage>
</organism>
<dbReference type="eggNOG" id="COG1737">
    <property type="taxonomic scope" value="Bacteria"/>
</dbReference>
<reference evidence="6 7" key="1">
    <citation type="submission" date="2011-11" db="EMBL/GenBank/DDBJ databases">
        <title>The Noncontiguous Finished genome of Jonquetella anthropi DSM 22815.</title>
        <authorList>
            <consortium name="US DOE Joint Genome Institute (JGI-PGF)"/>
            <person name="Lucas S."/>
            <person name="Copeland A."/>
            <person name="Lapidus A."/>
            <person name="Glavina del Rio T."/>
            <person name="Dalin E."/>
            <person name="Tice H."/>
            <person name="Bruce D."/>
            <person name="Goodwin L."/>
            <person name="Pitluck S."/>
            <person name="Peters L."/>
            <person name="Mikhailova N."/>
            <person name="Held B."/>
            <person name="Kyrpides N."/>
            <person name="Mavromatis K."/>
            <person name="Ivanova N."/>
            <person name="Markowitz V."/>
            <person name="Cheng J.-F."/>
            <person name="Hugenholtz P."/>
            <person name="Woyke T."/>
            <person name="Wu D."/>
            <person name="Gronow S."/>
            <person name="Wellnitz S."/>
            <person name="Brambilla E."/>
            <person name="Klenk H.-P."/>
            <person name="Eisen J.A."/>
        </authorList>
    </citation>
    <scope>NUCLEOTIDE SEQUENCE [LARGE SCALE GENOMIC DNA]</scope>
    <source>
        <strain evidence="6 7">DSM 22815</strain>
    </source>
</reference>
<dbReference type="PROSITE" id="PS51464">
    <property type="entry name" value="SIS"/>
    <property type="match status" value="1"/>
</dbReference>